<feature type="region of interest" description="Disordered" evidence="1">
    <location>
        <begin position="131"/>
        <end position="190"/>
    </location>
</feature>
<evidence type="ECO:0000256" key="2">
    <source>
        <dbReference type="SAM" id="Phobius"/>
    </source>
</evidence>
<keyword evidence="2" id="KW-0812">Transmembrane</keyword>
<accession>A0A4R3KBP9</accession>
<dbReference type="OrthoDB" id="1629525at2"/>
<name>A0A4R3KBP9_9FIRM</name>
<dbReference type="RefSeq" id="WP_132548013.1">
    <property type="nucleotide sequence ID" value="NZ_SMAA01000004.1"/>
</dbReference>
<dbReference type="AlphaFoldDB" id="A0A4R3KBP9"/>
<evidence type="ECO:0000313" key="4">
    <source>
        <dbReference type="Proteomes" id="UP000295188"/>
    </source>
</evidence>
<keyword evidence="2" id="KW-1133">Transmembrane helix</keyword>
<dbReference type="EMBL" id="SMAA01000004">
    <property type="protein sequence ID" value="TCS80497.1"/>
    <property type="molecule type" value="Genomic_DNA"/>
</dbReference>
<sequence>MAKTDRIMMDHVSAAKKWLGKAENSLEHDNNIRSDLHIMLAEAELRRAREKMANTAKPFWLKYIAPLMMSVLVFAAGGFFLLNEHNHSAKAITVPPVVVSADKKIEEHPLEQEQTNTQEKISHNVSTNVNEAAQQEAEPNYAAQQSVDQQKEKESSPKVYQKISDPKSEIQVPSKEMQQLMRTAKDTLQK</sequence>
<comment type="caution">
    <text evidence="3">The sequence shown here is derived from an EMBL/GenBank/DDBJ whole genome shotgun (WGS) entry which is preliminary data.</text>
</comment>
<reference evidence="3 4" key="1">
    <citation type="submission" date="2019-03" db="EMBL/GenBank/DDBJ databases">
        <title>Genomic Encyclopedia of Type Strains, Phase IV (KMG-IV): sequencing the most valuable type-strain genomes for metagenomic binning, comparative biology and taxonomic classification.</title>
        <authorList>
            <person name="Goeker M."/>
        </authorList>
    </citation>
    <scope>NUCLEOTIDE SEQUENCE [LARGE SCALE GENOMIC DNA]</scope>
    <source>
        <strain evidence="3 4">DSM 20467</strain>
    </source>
</reference>
<feature type="transmembrane region" description="Helical" evidence="2">
    <location>
        <begin position="59"/>
        <end position="82"/>
    </location>
</feature>
<protein>
    <submittedName>
        <fullName evidence="3">Uncharacterized protein</fullName>
    </submittedName>
</protein>
<evidence type="ECO:0000256" key="1">
    <source>
        <dbReference type="SAM" id="MobiDB-lite"/>
    </source>
</evidence>
<dbReference type="Proteomes" id="UP000295188">
    <property type="component" value="Unassembled WGS sequence"/>
</dbReference>
<keyword evidence="4" id="KW-1185">Reference proteome</keyword>
<organism evidence="3 4">
    <name type="scientific">Pectinatus cerevisiiphilus</name>
    <dbReference type="NCBI Taxonomy" id="86956"/>
    <lineage>
        <taxon>Bacteria</taxon>
        <taxon>Bacillati</taxon>
        <taxon>Bacillota</taxon>
        <taxon>Negativicutes</taxon>
        <taxon>Selenomonadales</taxon>
        <taxon>Selenomonadaceae</taxon>
        <taxon>Pectinatus</taxon>
    </lineage>
</organism>
<gene>
    <name evidence="3" type="ORF">EDC37_10499</name>
</gene>
<proteinExistence type="predicted"/>
<evidence type="ECO:0000313" key="3">
    <source>
        <dbReference type="EMBL" id="TCS80497.1"/>
    </source>
</evidence>
<keyword evidence="2" id="KW-0472">Membrane</keyword>